<dbReference type="GO" id="GO:0016538">
    <property type="term" value="F:cyclin-dependent protein serine/threonine kinase regulator activity"/>
    <property type="evidence" value="ECO:0007669"/>
    <property type="project" value="InterPro"/>
</dbReference>
<dbReference type="InterPro" id="IPR004367">
    <property type="entry name" value="Cyclin_C-dom"/>
</dbReference>
<dbReference type="FunFam" id="1.10.472.10:FF:000010">
    <property type="entry name" value="G1/S-specific cyclin Cln1"/>
    <property type="match status" value="1"/>
</dbReference>
<dbReference type="Pfam" id="PF00134">
    <property type="entry name" value="Cyclin_N"/>
    <property type="match status" value="1"/>
</dbReference>
<evidence type="ECO:0000256" key="4">
    <source>
        <dbReference type="RuleBase" id="RU000383"/>
    </source>
</evidence>
<protein>
    <submittedName>
        <fullName evidence="6">Cyclin J</fullName>
    </submittedName>
</protein>
<reference evidence="6" key="1">
    <citation type="submission" date="2005-02" db="EMBL/GenBank/DDBJ databases">
        <authorList>
            <person name="Maniura M."/>
            <person name="Plickert G."/>
        </authorList>
    </citation>
    <scope>NUCLEOTIDE SEQUENCE</scope>
</reference>
<dbReference type="PANTHER" id="PTHR10177">
    <property type="entry name" value="CYCLINS"/>
    <property type="match status" value="1"/>
</dbReference>
<dbReference type="CDD" id="cd20529">
    <property type="entry name" value="CYCLIN_CCNJ-like_rpt2"/>
    <property type="match status" value="1"/>
</dbReference>
<evidence type="ECO:0000259" key="5">
    <source>
        <dbReference type="SMART" id="SM00385"/>
    </source>
</evidence>
<dbReference type="InterPro" id="IPR039361">
    <property type="entry name" value="Cyclin"/>
</dbReference>
<dbReference type="GO" id="GO:0051301">
    <property type="term" value="P:cell division"/>
    <property type="evidence" value="ECO:0007669"/>
    <property type="project" value="UniProtKB-KW"/>
</dbReference>
<dbReference type="CDD" id="cd20528">
    <property type="entry name" value="CYCLIN_CCNJ-like_rpt1"/>
    <property type="match status" value="1"/>
</dbReference>
<dbReference type="GO" id="GO:0051726">
    <property type="term" value="P:regulation of cell cycle"/>
    <property type="evidence" value="ECO:0007669"/>
    <property type="project" value="UniProtKB-ARBA"/>
</dbReference>
<proteinExistence type="evidence at transcript level"/>
<organism evidence="6">
    <name type="scientific">Hydractinia echinata</name>
    <name type="common">Snail fur</name>
    <name type="synonym">Hermit crab hydroid</name>
    <dbReference type="NCBI Taxonomy" id="3283270"/>
    <lineage>
        <taxon>Eukaryota</taxon>
        <taxon>Metazoa</taxon>
        <taxon>Cnidaria</taxon>
        <taxon>Anthozoa</taxon>
        <taxon>Octocorallia</taxon>
        <taxon>Malacalcyonacea</taxon>
        <taxon>Cladiellidae</taxon>
        <taxon>Klyxum</taxon>
    </lineage>
</organism>
<dbReference type="SUPFAM" id="SSF47954">
    <property type="entry name" value="Cyclin-like"/>
    <property type="match status" value="2"/>
</dbReference>
<dbReference type="InterPro" id="IPR013763">
    <property type="entry name" value="Cyclin-like_dom"/>
</dbReference>
<evidence type="ECO:0000256" key="3">
    <source>
        <dbReference type="ARBA" id="ARBA00023306"/>
    </source>
</evidence>
<evidence type="ECO:0000256" key="2">
    <source>
        <dbReference type="ARBA" id="ARBA00023127"/>
    </source>
</evidence>
<sequence length="264" mass="30815">MVDHPLCFLDKHEDKLSAKFMLYCEKGNLQTLKYTGTSTQLFLRRYLVDWLAVISEKLQLTHGILHLSVTLLDLIMDKFDFPKQMQLNLLALCSLWVAAKLDEGDDLIPRVATLRGFLVNSQYFHEDFVQMELTIMTSLDWRLLILTPVQFLDFFLKDAISEQDLHVGYKIAAVDRAKTYIRKYAFYFMGVVIQDPHFFMNIAHRQSHWRECCAHHAHVLKISPYWPLPMAEVTGYTEDDLKSCVNKLMKYHEADQGRCQQSST</sequence>
<dbReference type="InterPro" id="IPR046965">
    <property type="entry name" value="Cyclin_A/B-like"/>
</dbReference>
<keyword evidence="3" id="KW-0131">Cell cycle</keyword>
<dbReference type="SMART" id="SM00385">
    <property type="entry name" value="CYCLIN"/>
    <property type="match status" value="1"/>
</dbReference>
<comment type="similarity">
    <text evidence="4">Belongs to the cyclin family.</text>
</comment>
<dbReference type="AlphaFoldDB" id="Q52UM8"/>
<dbReference type="GO" id="GO:0044772">
    <property type="term" value="P:mitotic cell cycle phase transition"/>
    <property type="evidence" value="ECO:0007669"/>
    <property type="project" value="InterPro"/>
</dbReference>
<evidence type="ECO:0000313" key="6">
    <source>
        <dbReference type="EMBL" id="AAX84776.1"/>
    </source>
</evidence>
<keyword evidence="1" id="KW-0132">Cell division</keyword>
<feature type="domain" description="Cyclin-like" evidence="5">
    <location>
        <begin position="49"/>
        <end position="137"/>
    </location>
</feature>
<dbReference type="InterPro" id="IPR006671">
    <property type="entry name" value="Cyclin_N"/>
</dbReference>
<name>Q52UM8_HYDEC</name>
<keyword evidence="2 4" id="KW-0195">Cyclin</keyword>
<dbReference type="PIRSF" id="PIRSF001771">
    <property type="entry name" value="Cyclin_A_B_D_E"/>
    <property type="match status" value="1"/>
</dbReference>
<accession>Q52UM8</accession>
<evidence type="ECO:0000256" key="1">
    <source>
        <dbReference type="ARBA" id="ARBA00022618"/>
    </source>
</evidence>
<dbReference type="Gene3D" id="1.10.472.10">
    <property type="entry name" value="Cyclin-like"/>
    <property type="match status" value="2"/>
</dbReference>
<dbReference type="InterPro" id="IPR036915">
    <property type="entry name" value="Cyclin-like_sf"/>
</dbReference>
<dbReference type="Pfam" id="PF02984">
    <property type="entry name" value="Cyclin_C"/>
    <property type="match status" value="1"/>
</dbReference>
<dbReference type="EMBL" id="AY944221">
    <property type="protein sequence ID" value="AAX84776.1"/>
    <property type="molecule type" value="mRNA"/>
</dbReference>